<feature type="chain" id="PRO_5037172783" evidence="1">
    <location>
        <begin position="24"/>
        <end position="392"/>
    </location>
</feature>
<dbReference type="EMBL" id="JACNMF010000003">
    <property type="protein sequence ID" value="MBC3758644.1"/>
    <property type="molecule type" value="Genomic_DNA"/>
</dbReference>
<accession>A0A923HAB4</accession>
<sequence>MKASLYKILVAIVICLTSCQHQAQYIVTVENPLGIKRSFETIEINKSDLKMAENAEFEHLSVKDLESNTFIISQFVDEDGDGNADVLLFQPQVEANEIKTFQLVKAESSKVPESTDYCYSRFVPERTDDYAWENNKVAFRTFGPTAQKMVEDSVKGGTLTSGIDAWLKKVDYPIINKWYAEDQKEKGAYHKDKGEGLDNFHVGVSRGVGGIAVKSDSIYYISKNFTQWKTITTGPIRTSFILEYADWDAGGNEISETKHISLDYGSHLSKFKVELKGAETIYAGLTLHEKDGEPTQNQTSGWVSYWQPHGDSELGTAVVVPNNNMVSSVLFDTTLKDQSNLFAEIKVENGLAKYYAGFGWKESKDFSSKSEWESYLDEFSLKINNPLKVTIE</sequence>
<dbReference type="AlphaFoldDB" id="A0A923HAB4"/>
<comment type="caution">
    <text evidence="2">The sequence shown here is derived from an EMBL/GenBank/DDBJ whole genome shotgun (WGS) entry which is preliminary data.</text>
</comment>
<name>A0A923HAB4_9FLAO</name>
<keyword evidence="1" id="KW-0732">Signal</keyword>
<dbReference type="RefSeq" id="WP_186561768.1">
    <property type="nucleotide sequence ID" value="NZ_JACNMF010000003.1"/>
</dbReference>
<dbReference type="Proteomes" id="UP000656244">
    <property type="component" value="Unassembled WGS sequence"/>
</dbReference>
<gene>
    <name evidence="2" type="ORF">H7U19_09540</name>
</gene>
<evidence type="ECO:0000313" key="3">
    <source>
        <dbReference type="Proteomes" id="UP000656244"/>
    </source>
</evidence>
<organism evidence="2 3">
    <name type="scientific">Hyunsoonleella aquatilis</name>
    <dbReference type="NCBI Taxonomy" id="2762758"/>
    <lineage>
        <taxon>Bacteria</taxon>
        <taxon>Pseudomonadati</taxon>
        <taxon>Bacteroidota</taxon>
        <taxon>Flavobacteriia</taxon>
        <taxon>Flavobacteriales</taxon>
        <taxon>Flavobacteriaceae</taxon>
    </lineage>
</organism>
<proteinExistence type="predicted"/>
<reference evidence="2" key="1">
    <citation type="submission" date="2020-08" db="EMBL/GenBank/DDBJ databases">
        <title>Hyunsoonleella sp. strain SJ7 genome sequencing and assembly.</title>
        <authorList>
            <person name="Kim I."/>
        </authorList>
    </citation>
    <scope>NUCLEOTIDE SEQUENCE</scope>
    <source>
        <strain evidence="2">SJ7</strain>
    </source>
</reference>
<feature type="signal peptide" evidence="1">
    <location>
        <begin position="1"/>
        <end position="23"/>
    </location>
</feature>
<evidence type="ECO:0000313" key="2">
    <source>
        <dbReference type="EMBL" id="MBC3758644.1"/>
    </source>
</evidence>
<dbReference type="InterPro" id="IPR032342">
    <property type="entry name" value="DUF4861"/>
</dbReference>
<keyword evidence="3" id="KW-1185">Reference proteome</keyword>
<evidence type="ECO:0000256" key="1">
    <source>
        <dbReference type="SAM" id="SignalP"/>
    </source>
</evidence>
<dbReference type="Pfam" id="PF16153">
    <property type="entry name" value="DUF4861"/>
    <property type="match status" value="1"/>
</dbReference>
<protein>
    <submittedName>
        <fullName evidence="2">DUF4861 domain-containing protein</fullName>
    </submittedName>
</protein>